<comment type="caution">
    <text evidence="3">The sequence shown here is derived from an EMBL/GenBank/DDBJ whole genome shotgun (WGS) entry which is preliminary data.</text>
</comment>
<evidence type="ECO:0008006" key="5">
    <source>
        <dbReference type="Google" id="ProtNLM"/>
    </source>
</evidence>
<accession>A0AAV2HYS5</accession>
<keyword evidence="2" id="KW-1133">Transmembrane helix</keyword>
<feature type="transmembrane region" description="Helical" evidence="2">
    <location>
        <begin position="61"/>
        <end position="83"/>
    </location>
</feature>
<gene>
    <name evidence="3" type="ORF">GSLYS_00013168001</name>
</gene>
<dbReference type="Proteomes" id="UP001497497">
    <property type="component" value="Unassembled WGS sequence"/>
</dbReference>
<keyword evidence="2" id="KW-0812">Transmembrane</keyword>
<name>A0AAV2HYS5_LYMST</name>
<reference evidence="3 4" key="1">
    <citation type="submission" date="2024-04" db="EMBL/GenBank/DDBJ databases">
        <authorList>
            <consortium name="Genoscope - CEA"/>
            <person name="William W."/>
        </authorList>
    </citation>
    <scope>NUCLEOTIDE SEQUENCE [LARGE SCALE GENOMIC DNA]</scope>
</reference>
<dbReference type="Gene3D" id="1.20.1070.10">
    <property type="entry name" value="Rhodopsin 7-helix transmembrane proteins"/>
    <property type="match status" value="1"/>
</dbReference>
<dbReference type="PANTHER" id="PTHR46641">
    <property type="entry name" value="FMRFAMIDE RECEPTOR-RELATED"/>
    <property type="match status" value="1"/>
</dbReference>
<evidence type="ECO:0000313" key="3">
    <source>
        <dbReference type="EMBL" id="CAL1539349.1"/>
    </source>
</evidence>
<feature type="transmembrane region" description="Helical" evidence="2">
    <location>
        <begin position="19"/>
        <end position="41"/>
    </location>
</feature>
<dbReference type="SUPFAM" id="SSF81321">
    <property type="entry name" value="Family A G protein-coupled receptor-like"/>
    <property type="match status" value="1"/>
</dbReference>
<dbReference type="InterPro" id="IPR052954">
    <property type="entry name" value="GPCR-Ligand_Int"/>
</dbReference>
<dbReference type="PANTHER" id="PTHR46641:SF18">
    <property type="entry name" value="G-PROTEIN COUPLED RECEPTORS FAMILY 1 PROFILE DOMAIN-CONTAINING PROTEIN"/>
    <property type="match status" value="1"/>
</dbReference>
<feature type="region of interest" description="Disordered" evidence="1">
    <location>
        <begin position="223"/>
        <end position="253"/>
    </location>
</feature>
<dbReference type="EMBL" id="CAXITT010000337">
    <property type="protein sequence ID" value="CAL1539349.1"/>
    <property type="molecule type" value="Genomic_DNA"/>
</dbReference>
<feature type="non-terminal residue" evidence="3">
    <location>
        <position position="1"/>
    </location>
</feature>
<feature type="compositionally biased region" description="Basic residues" evidence="1">
    <location>
        <begin position="224"/>
        <end position="236"/>
    </location>
</feature>
<feature type="transmembrane region" description="Helical" evidence="2">
    <location>
        <begin position="104"/>
        <end position="124"/>
    </location>
</feature>
<proteinExistence type="predicted"/>
<protein>
    <recommendedName>
        <fullName evidence="5">G-protein coupled receptors family 1 profile domain-containing protein</fullName>
    </recommendedName>
</protein>
<keyword evidence="4" id="KW-1185">Reference proteome</keyword>
<evidence type="ECO:0000313" key="4">
    <source>
        <dbReference type="Proteomes" id="UP001497497"/>
    </source>
</evidence>
<organism evidence="3 4">
    <name type="scientific">Lymnaea stagnalis</name>
    <name type="common">Great pond snail</name>
    <name type="synonym">Helix stagnalis</name>
    <dbReference type="NCBI Taxonomy" id="6523"/>
    <lineage>
        <taxon>Eukaryota</taxon>
        <taxon>Metazoa</taxon>
        <taxon>Spiralia</taxon>
        <taxon>Lophotrochozoa</taxon>
        <taxon>Mollusca</taxon>
        <taxon>Gastropoda</taxon>
        <taxon>Heterobranchia</taxon>
        <taxon>Euthyneura</taxon>
        <taxon>Panpulmonata</taxon>
        <taxon>Hygrophila</taxon>
        <taxon>Lymnaeoidea</taxon>
        <taxon>Lymnaeidae</taxon>
        <taxon>Lymnaea</taxon>
    </lineage>
</organism>
<sequence>NVINIVVYLKLGLKDSISICFFVLSCTDLVSVMLVVVGNTFTSLSDHFQTRWRTDGASVMWVLMAYYGPFYDISQGITTYIAVQKCWCVALPFRFKNTFTRKRTAVILTGISLALFAMHLPILASQSLAEMFDPVNNKTIIKLWAAENLETIYSAVSLVSLVFTNTCQFTVIFCLIVLASSLRASSKFRNATIASTEKTSSELKTKFTDQDLRNCLTSDEMRSGKHSKYGHGKITGKKSSGANTTAREDITPAPLPVKTTSRKELLAIKSTTMVSTLFVSFNTLKLLNYYALLCIPEYGILGRYSGTYLVTNEMRITLEVLHCSCNMFIYLKFNTRYRSTLLASCGRSR</sequence>
<dbReference type="AlphaFoldDB" id="A0AAV2HYS5"/>
<evidence type="ECO:0000256" key="2">
    <source>
        <dbReference type="SAM" id="Phobius"/>
    </source>
</evidence>
<feature type="transmembrane region" description="Helical" evidence="2">
    <location>
        <begin position="152"/>
        <end position="179"/>
    </location>
</feature>
<keyword evidence="2" id="KW-0472">Membrane</keyword>
<evidence type="ECO:0000256" key="1">
    <source>
        <dbReference type="SAM" id="MobiDB-lite"/>
    </source>
</evidence>